<feature type="region of interest" description="Disordered" evidence="12">
    <location>
        <begin position="840"/>
        <end position="860"/>
    </location>
</feature>
<evidence type="ECO:0000256" key="12">
    <source>
        <dbReference type="SAM" id="MobiDB-lite"/>
    </source>
</evidence>
<dbReference type="SUPFAM" id="SSF53098">
    <property type="entry name" value="Ribonuclease H-like"/>
    <property type="match status" value="1"/>
</dbReference>
<comment type="function">
    <text evidence="10">Histone H3-H4 chaperone that plays a role in maintenance of chromatin structure during RNA polymerase II transcription elongation thereby repressing transcription initiation from cryptic promoters. Mediates the reassembly of nucleosomes onto the promoters of at least a selected set of genes during repression; the nucleosome reassembly is essential for transcriptional repression. Essential for viability.</text>
</comment>
<dbReference type="SUPFAM" id="SSF55550">
    <property type="entry name" value="SH2 domain"/>
    <property type="match status" value="1"/>
</dbReference>
<dbReference type="InterPro" id="IPR042066">
    <property type="entry name" value="Spt6_death-like"/>
</dbReference>
<dbReference type="InterPro" id="IPR000980">
    <property type="entry name" value="SH2"/>
</dbReference>
<dbReference type="GO" id="GO:0042393">
    <property type="term" value="F:histone binding"/>
    <property type="evidence" value="ECO:0007669"/>
    <property type="project" value="TreeGrafter"/>
</dbReference>
<dbReference type="Pfam" id="PF14635">
    <property type="entry name" value="HHH_7"/>
    <property type="match status" value="1"/>
</dbReference>
<dbReference type="CDD" id="cd09928">
    <property type="entry name" value="SH2_Cterm_SPT6_like"/>
    <property type="match status" value="1"/>
</dbReference>
<dbReference type="InterPro" id="IPR037027">
    <property type="entry name" value="YqgF/RNaseH-like_dom_sf"/>
</dbReference>
<feature type="compositionally biased region" description="Basic and acidic residues" evidence="12">
    <location>
        <begin position="1816"/>
        <end position="1825"/>
    </location>
</feature>
<keyword evidence="14" id="KW-0648">Protein biosynthesis</keyword>
<dbReference type="PANTHER" id="PTHR10145">
    <property type="entry name" value="TRANSCRIPTION ELONGATION FACTOR SPT6"/>
    <property type="match status" value="1"/>
</dbReference>
<feature type="domain" description="SH2" evidence="13">
    <location>
        <begin position="1449"/>
        <end position="1539"/>
    </location>
</feature>
<evidence type="ECO:0000256" key="5">
    <source>
        <dbReference type="ARBA" id="ARBA00022454"/>
    </source>
</evidence>
<dbReference type="Gene3D" id="1.10.150.850">
    <property type="entry name" value="Spt6, helix-hairpin-helix domain"/>
    <property type="match status" value="1"/>
</dbReference>
<feature type="compositionally biased region" description="Acidic residues" evidence="12">
    <location>
        <begin position="103"/>
        <end position="116"/>
    </location>
</feature>
<dbReference type="Gene3D" id="3.30.505.10">
    <property type="entry name" value="SH2 domain"/>
    <property type="match status" value="2"/>
</dbReference>
<dbReference type="GO" id="GO:0140673">
    <property type="term" value="P:transcription elongation-coupled chromatin remodeling"/>
    <property type="evidence" value="ECO:0007669"/>
    <property type="project" value="InterPro"/>
</dbReference>
<dbReference type="PROSITE" id="PS50001">
    <property type="entry name" value="SH2"/>
    <property type="match status" value="1"/>
</dbReference>
<feature type="compositionally biased region" description="Pro residues" evidence="12">
    <location>
        <begin position="1778"/>
        <end position="1789"/>
    </location>
</feature>
<feature type="compositionally biased region" description="Gly residues" evidence="12">
    <location>
        <begin position="1745"/>
        <end position="1756"/>
    </location>
</feature>
<comment type="similarity">
    <text evidence="3">Belongs to the SPT6 family.</text>
</comment>
<feature type="compositionally biased region" description="Acidic residues" evidence="12">
    <location>
        <begin position="186"/>
        <end position="208"/>
    </location>
</feature>
<feature type="compositionally biased region" description="Basic and acidic residues" evidence="12">
    <location>
        <begin position="24"/>
        <end position="33"/>
    </location>
</feature>
<keyword evidence="8" id="KW-0539">Nucleus</keyword>
<feature type="region of interest" description="Disordered" evidence="12">
    <location>
        <begin position="1"/>
        <end position="162"/>
    </location>
</feature>
<gene>
    <name evidence="14" type="primary">SPT6</name>
    <name evidence="14" type="ORF">OC842_006720</name>
</gene>
<dbReference type="InterPro" id="IPR036860">
    <property type="entry name" value="SH2_dom_sf"/>
</dbReference>
<evidence type="ECO:0000256" key="3">
    <source>
        <dbReference type="ARBA" id="ARBA00009253"/>
    </source>
</evidence>
<keyword evidence="5" id="KW-0158">Chromosome</keyword>
<keyword evidence="15" id="KW-1185">Reference proteome</keyword>
<evidence type="ECO:0000256" key="8">
    <source>
        <dbReference type="ARBA" id="ARBA00023242"/>
    </source>
</evidence>
<feature type="compositionally biased region" description="Basic and acidic residues" evidence="12">
    <location>
        <begin position="263"/>
        <end position="275"/>
    </location>
</feature>
<dbReference type="InterPro" id="IPR023319">
    <property type="entry name" value="Tex-like_HTH_dom_sf"/>
</dbReference>
<dbReference type="Pfam" id="PF14633">
    <property type="entry name" value="SH2_2"/>
    <property type="match status" value="1"/>
</dbReference>
<dbReference type="InterPro" id="IPR012337">
    <property type="entry name" value="RNaseH-like_sf"/>
</dbReference>
<feature type="compositionally biased region" description="Acidic residues" evidence="12">
    <location>
        <begin position="850"/>
        <end position="860"/>
    </location>
</feature>
<dbReference type="GO" id="GO:0003677">
    <property type="term" value="F:DNA binding"/>
    <property type="evidence" value="ECO:0007669"/>
    <property type="project" value="InterPro"/>
</dbReference>
<dbReference type="EMBL" id="JAPDMQ010000654">
    <property type="protein sequence ID" value="KAK0521621.1"/>
    <property type="molecule type" value="Genomic_DNA"/>
</dbReference>
<dbReference type="SUPFAM" id="SSF47781">
    <property type="entry name" value="RuvA domain 2-like"/>
    <property type="match status" value="1"/>
</dbReference>
<feature type="region of interest" description="Disordered" evidence="12">
    <location>
        <begin position="181"/>
        <end position="241"/>
    </location>
</feature>
<comment type="subcellular location">
    <subcellularLocation>
        <location evidence="2">Chromosome</location>
    </subcellularLocation>
    <subcellularLocation>
        <location evidence="1">Nucleus</location>
    </subcellularLocation>
</comment>
<evidence type="ECO:0000256" key="7">
    <source>
        <dbReference type="ARBA" id="ARBA00023163"/>
    </source>
</evidence>
<evidence type="ECO:0000313" key="14">
    <source>
        <dbReference type="EMBL" id="KAK0521621.1"/>
    </source>
</evidence>
<evidence type="ECO:0000256" key="4">
    <source>
        <dbReference type="ARBA" id="ARBA00020248"/>
    </source>
</evidence>
<dbReference type="FunFam" id="3.30.505.10:FF:000056">
    <property type="entry name" value="Transcription elongation factor Spt6"/>
    <property type="match status" value="1"/>
</dbReference>
<evidence type="ECO:0000256" key="2">
    <source>
        <dbReference type="ARBA" id="ARBA00004286"/>
    </source>
</evidence>
<feature type="compositionally biased region" description="Acidic residues" evidence="12">
    <location>
        <begin position="54"/>
        <end position="64"/>
    </location>
</feature>
<feature type="compositionally biased region" description="Acidic residues" evidence="12">
    <location>
        <begin position="73"/>
        <end position="85"/>
    </location>
</feature>
<evidence type="ECO:0000256" key="1">
    <source>
        <dbReference type="ARBA" id="ARBA00004123"/>
    </source>
</evidence>
<feature type="region of interest" description="Disordered" evidence="12">
    <location>
        <begin position="260"/>
        <end position="282"/>
    </location>
</feature>
<dbReference type="Pfam" id="PF14639">
    <property type="entry name" value="YqgF"/>
    <property type="match status" value="1"/>
</dbReference>
<feature type="compositionally biased region" description="Basic and acidic residues" evidence="12">
    <location>
        <begin position="209"/>
        <end position="221"/>
    </location>
</feature>
<feature type="region of interest" description="Disordered" evidence="12">
    <location>
        <begin position="1743"/>
        <end position="1825"/>
    </location>
</feature>
<dbReference type="FunFam" id="1.10.10.2740:FF:000002">
    <property type="entry name" value="Transcription elongation factor Spt6"/>
    <property type="match status" value="1"/>
</dbReference>
<dbReference type="InterPro" id="IPR023323">
    <property type="entry name" value="Tex-like_dom_sf"/>
</dbReference>
<evidence type="ECO:0000313" key="15">
    <source>
        <dbReference type="Proteomes" id="UP001176521"/>
    </source>
</evidence>
<dbReference type="SUPFAM" id="SSF158832">
    <property type="entry name" value="Tex N-terminal region-like"/>
    <property type="match status" value="1"/>
</dbReference>
<dbReference type="CDD" id="cd09918">
    <property type="entry name" value="SH2_Nterm_SPT6_like"/>
    <property type="match status" value="1"/>
</dbReference>
<dbReference type="Pfam" id="PF14641">
    <property type="entry name" value="HTH_44"/>
    <property type="match status" value="1"/>
</dbReference>
<dbReference type="Gene3D" id="3.30.420.140">
    <property type="entry name" value="YqgF/RNase H-like domain"/>
    <property type="match status" value="1"/>
</dbReference>
<keyword evidence="7" id="KW-0804">Transcription</keyword>
<dbReference type="InterPro" id="IPR035019">
    <property type="entry name" value="Spt6_SH2_N"/>
</dbReference>
<dbReference type="GO" id="GO:0008023">
    <property type="term" value="C:transcription elongation factor complex"/>
    <property type="evidence" value="ECO:0007669"/>
    <property type="project" value="TreeGrafter"/>
</dbReference>
<sequence>MPNSDDGQPGLPNSFPDDEEGGEEAERGARVDLEGDEGDQEPEGEDVGFQHDSSDEDEEDDPEEEAKIREGFIVDEDEDEEDDEEERRRKRKRRRAKKRKQAEEEEDVLDDDDLDLVAENTGEGPRRFKRFRQASASPSRGAGLEHIFDDDDEDEDEDLPSAAAITSRLTAAAARKRQAAARAAVEEDDMDDFIEDDFSEDSGEEQLDGADRERRLEERRQERKRQKAAGGGKAAHARSGIDQEQWEQLFEIFGDGQDYAESLPKKRDDGDGRGEEAEDSEYEEFIDDDGQVNHRRIPKKKVTLKDIFEPAQIEARMLTDADEYIKKNNIPERIQNALPGPDGYKLLERVFSDEELNQAAFWLYRDISPRSIENFTKPTARYHHMLQHFLHTVKQVLSRTYAPNFEEAVHIFHNQLDELVTDPPHSIKLLELRDLHLIVAKAIKFKSLFARKDTLRATIERIEGLGPADAELQDGADPDSEAARALSQNERDLVYGMLNAASTVEEVTDLADWLMMRYGKQMRDSQALGARDVDVEGLDEDLEAGLALDAEKGAVLKRPTLISTYERLKFSHNAELAARVAIPADDLVDNFIQGEKKHVFQDDIEYQMPNDVLLNHYLEHRSPEEELNDVKLGLSNEDLLVKQTRYVKHLLSHEIGKQPKLKRHVRTLLKTSARISVEPTEVGTTRIEERHAYYNFKYLKDKPVPAFTEQQEPEKLFPKEGEHVKEPPLIGQVQYLLMLEAEAKHLIKIDIDLSREDTDIFVQQLANHWTSDNLSESGTRWNELRKDIVRTAVEDILLPMARRWVKDQLADECREWLGLACEDALQKRIDQAPYQSESMKAAKRFRADEIDSDDEDDDEAYQLQKASKKGVPKVLAMTQPTARAPISGVLLDQTGQLRDYVSYKHLNPPALMEEDLTAVERRKLATMEDPRKAFLTMLMKHKPDVIVVSGWGVHINPLAKRIAAIAGEAHVEIVRDDAEHYGVDENRYGLDPTYQPDPAFDRSALARIDTISVHDDIARIYRNTERAAQEFPGLDTTGRYCVALARYAQSPLNEFAALGQDLTSITVHPYQRLLEPDQLRFYMDRALVSVVNAVGVHLNSAIRSPYLRNLLQYVAGLGPRKAAALVNFVNSKMGGQVVSRSALIAPIDGEAALPWHVYANCASFLYWDQDEMKTGDETQGRPDALDCTRIHPEDYIYPRKMATDALGVDAEDIADEHPSQPCYDLMVDPQGKVKLRALDLENYANMLKEARGERKLLCLHKCFKELLKPYDDERQPFQPPSDWEVFSMLTGLSRSTFDIELNVPVTVRKVVDRGLGEQGHGGLVVTHESGLEGRIYAPYILSEMNGMHPQDAQLGAPRLRDLYRPGQVINAMILRVGVGEMTVELSARPDHLKSGDSDKRAVIVDQRYFDQTRADSEAREAAARRNVNRTKSQVRMIKHPNFHNFRAGQAEEHLATQPRGSCVIRPSSKGVNHLALTWKVDDGIYQHVDVEEFDKPDEFSIGRKLKVDTFEFTDLDEMIVEYVQPMARMVEMMMLHDKYKGSDEELQQFLNNQTLANPQRSTYGFGIDAKRPGFFKLSYKMGRDAPIQTWPVKVMPGAFKLNQAQLNDVNEVCNAFKTQHTAQAVAKTGGRTPAPSSIHSRTPAPGYGFGATPRVPGGVAMTPRHPGALGSSNPYGMMGGATPMPAYGMGPSGGRSVHGRTPAIGVMSGARTPAHMYGGGAAYFGQGGGAGVGGMPGIPSAASGFPGGMPGGGRGAPGPPPPVPPHMGGGGAGGWGGPPGPPGAPPAQPPGFGSMAPPPPPPPGPPPQRAAAPGIHPDRLRQMQM</sequence>
<reference evidence="14" key="1">
    <citation type="journal article" date="2023" name="PhytoFront">
        <title>Draft Genome Resources of Seven Strains of Tilletia horrida, Causal Agent of Kernel Smut of Rice.</title>
        <authorList>
            <person name="Khanal S."/>
            <person name="Antony Babu S."/>
            <person name="Zhou X.G."/>
        </authorList>
    </citation>
    <scope>NUCLEOTIDE SEQUENCE</scope>
    <source>
        <strain evidence="14">TX3</strain>
    </source>
</reference>
<feature type="compositionally biased region" description="Acidic residues" evidence="12">
    <location>
        <begin position="148"/>
        <end position="159"/>
    </location>
</feature>
<dbReference type="InterPro" id="IPR035420">
    <property type="entry name" value="Spt6_SH2"/>
</dbReference>
<dbReference type="Gene3D" id="1.10.10.650">
    <property type="entry name" value="RuvA domain 2-like"/>
    <property type="match status" value="1"/>
</dbReference>
<evidence type="ECO:0000259" key="13">
    <source>
        <dbReference type="PROSITE" id="PS50001"/>
    </source>
</evidence>
<feature type="compositionally biased region" description="Basic residues" evidence="12">
    <location>
        <begin position="88"/>
        <end position="100"/>
    </location>
</feature>
<evidence type="ECO:0000256" key="6">
    <source>
        <dbReference type="ARBA" id="ARBA00022999"/>
    </source>
</evidence>
<dbReference type="GO" id="GO:0003746">
    <property type="term" value="F:translation elongation factor activity"/>
    <property type="evidence" value="ECO:0007669"/>
    <property type="project" value="UniProtKB-KW"/>
</dbReference>
<accession>A0AAN6JHE9</accession>
<proteinExistence type="inferred from homology"/>
<dbReference type="PANTHER" id="PTHR10145:SF6">
    <property type="entry name" value="TRANSCRIPTION ELONGATION FACTOR SPT6"/>
    <property type="match status" value="1"/>
</dbReference>
<dbReference type="Gene3D" id="1.10.10.2740">
    <property type="entry name" value="Spt6, Death-like domain"/>
    <property type="match status" value="1"/>
</dbReference>
<protein>
    <recommendedName>
        <fullName evidence="4">Transcription elongation factor SPT6</fullName>
    </recommendedName>
    <alternativeName>
        <fullName evidence="9">Chromatin elongation factor SPT6</fullName>
    </alternativeName>
</protein>
<evidence type="ECO:0000256" key="11">
    <source>
        <dbReference type="PROSITE-ProRule" id="PRU00191"/>
    </source>
</evidence>
<dbReference type="Gene3D" id="1.10.3500.10">
    <property type="entry name" value="Tex N-terminal region-like"/>
    <property type="match status" value="1"/>
</dbReference>
<feature type="compositionally biased region" description="Acidic residues" evidence="12">
    <location>
        <begin position="34"/>
        <end position="46"/>
    </location>
</feature>
<comment type="caution">
    <text evidence="14">The sequence shown here is derived from an EMBL/GenBank/DDBJ whole genome shotgun (WGS) entry which is preliminary data.</text>
</comment>
<feature type="compositionally biased region" description="Gly residues" evidence="12">
    <location>
        <begin position="1767"/>
        <end position="1777"/>
    </location>
</feature>
<dbReference type="InterPro" id="IPR010994">
    <property type="entry name" value="RuvA_2-like"/>
</dbReference>
<dbReference type="GO" id="GO:0034728">
    <property type="term" value="P:nucleosome organization"/>
    <property type="evidence" value="ECO:0007669"/>
    <property type="project" value="TreeGrafter"/>
</dbReference>
<dbReference type="InterPro" id="IPR032706">
    <property type="entry name" value="Spt6_HHH"/>
</dbReference>
<dbReference type="InterPro" id="IPR028231">
    <property type="entry name" value="Spt6_YqgF"/>
</dbReference>
<dbReference type="GO" id="GO:0031491">
    <property type="term" value="F:nucleosome binding"/>
    <property type="evidence" value="ECO:0007669"/>
    <property type="project" value="TreeGrafter"/>
</dbReference>
<dbReference type="InterPro" id="IPR028088">
    <property type="entry name" value="Spt6_HTH_DNA-bd_dom"/>
</dbReference>
<dbReference type="InterPro" id="IPR017072">
    <property type="entry name" value="TF_Spt6"/>
</dbReference>
<feature type="compositionally biased region" description="Pro residues" evidence="12">
    <location>
        <begin position="1796"/>
        <end position="1808"/>
    </location>
</feature>
<feature type="region of interest" description="Disordered" evidence="12">
    <location>
        <begin position="1627"/>
        <end position="1648"/>
    </location>
</feature>
<dbReference type="InterPro" id="IPR028083">
    <property type="entry name" value="Spt6_acidic_N_dom"/>
</dbReference>
<evidence type="ECO:0000256" key="10">
    <source>
        <dbReference type="ARBA" id="ARBA00093389"/>
    </source>
</evidence>
<dbReference type="SMART" id="SM00252">
    <property type="entry name" value="SH2"/>
    <property type="match status" value="1"/>
</dbReference>
<name>A0AAN6JHE9_9BASI</name>
<evidence type="ECO:0000256" key="9">
    <source>
        <dbReference type="ARBA" id="ARBA00029871"/>
    </source>
</evidence>
<dbReference type="Pfam" id="PF14632">
    <property type="entry name" value="SPT6_acidic"/>
    <property type="match status" value="1"/>
</dbReference>
<dbReference type="Proteomes" id="UP001176521">
    <property type="component" value="Unassembled WGS sequence"/>
</dbReference>
<dbReference type="InterPro" id="IPR035018">
    <property type="entry name" value="Spt6_SH2_C"/>
</dbReference>
<dbReference type="GO" id="GO:0005694">
    <property type="term" value="C:chromosome"/>
    <property type="evidence" value="ECO:0007669"/>
    <property type="project" value="UniProtKB-SubCell"/>
</dbReference>
<organism evidence="14 15">
    <name type="scientific">Tilletia horrida</name>
    <dbReference type="NCBI Taxonomy" id="155126"/>
    <lineage>
        <taxon>Eukaryota</taxon>
        <taxon>Fungi</taxon>
        <taxon>Dikarya</taxon>
        <taxon>Basidiomycota</taxon>
        <taxon>Ustilaginomycotina</taxon>
        <taxon>Exobasidiomycetes</taxon>
        <taxon>Tilletiales</taxon>
        <taxon>Tilletiaceae</taxon>
        <taxon>Tilletia</taxon>
    </lineage>
</organism>
<keyword evidence="6 11" id="KW-0727">SH2 domain</keyword>
<keyword evidence="14" id="KW-0251">Elongation factor</keyword>